<keyword evidence="4 6" id="KW-1133">Transmembrane helix</keyword>
<evidence type="ECO:0000256" key="3">
    <source>
        <dbReference type="ARBA" id="ARBA00022692"/>
    </source>
</evidence>
<dbReference type="RefSeq" id="WP_180284780.1">
    <property type="nucleotide sequence ID" value="NZ_JABFDB010000023.1"/>
</dbReference>
<protein>
    <submittedName>
        <fullName evidence="8">MMPL family transporter</fullName>
    </submittedName>
</protein>
<proteinExistence type="predicted"/>
<comment type="caution">
    <text evidence="8">The sequence shown here is derived from an EMBL/GenBank/DDBJ whole genome shotgun (WGS) entry which is preliminary data.</text>
</comment>
<gene>
    <name evidence="8" type="ORF">HND93_25135</name>
</gene>
<evidence type="ECO:0000256" key="2">
    <source>
        <dbReference type="ARBA" id="ARBA00022475"/>
    </source>
</evidence>
<dbReference type="SUPFAM" id="SSF82866">
    <property type="entry name" value="Multidrug efflux transporter AcrB transmembrane domain"/>
    <property type="match status" value="2"/>
</dbReference>
<reference evidence="8 9" key="1">
    <citation type="submission" date="2020-05" db="EMBL/GenBank/DDBJ databases">
        <title>Azospirillum oleiclasticum sp. nov, a nitrogen-fixing and heavy crude oil-emulsifying bacterium isolated from the crude oil of Yumen Oilfield.</title>
        <authorList>
            <person name="Wu D."/>
            <person name="Cai M."/>
            <person name="Zhang X."/>
        </authorList>
    </citation>
    <scope>NUCLEOTIDE SEQUENCE [LARGE SCALE GENOMIC DNA]</scope>
    <source>
        <strain evidence="8 9">ROY-1-1-2</strain>
    </source>
</reference>
<evidence type="ECO:0000256" key="4">
    <source>
        <dbReference type="ARBA" id="ARBA00022989"/>
    </source>
</evidence>
<feature type="domain" description="Membrane transport protein MMPL" evidence="7">
    <location>
        <begin position="572"/>
        <end position="772"/>
    </location>
</feature>
<evidence type="ECO:0000256" key="6">
    <source>
        <dbReference type="SAM" id="Phobius"/>
    </source>
</evidence>
<feature type="transmembrane region" description="Helical" evidence="6">
    <location>
        <begin position="757"/>
        <end position="781"/>
    </location>
</feature>
<feature type="transmembrane region" description="Helical" evidence="6">
    <location>
        <begin position="654"/>
        <end position="676"/>
    </location>
</feature>
<evidence type="ECO:0000313" key="8">
    <source>
        <dbReference type="EMBL" id="NYZ23005.1"/>
    </source>
</evidence>
<dbReference type="PANTHER" id="PTHR33406:SF10">
    <property type="entry name" value="SSD DOMAIN-CONTAINING PROTEIN"/>
    <property type="match status" value="1"/>
</dbReference>
<dbReference type="InterPro" id="IPR004869">
    <property type="entry name" value="MMPL_dom"/>
</dbReference>
<feature type="transmembrane region" description="Helical" evidence="6">
    <location>
        <begin position="728"/>
        <end position="745"/>
    </location>
</feature>
<dbReference type="Proteomes" id="UP000584642">
    <property type="component" value="Unassembled WGS sequence"/>
</dbReference>
<keyword evidence="3 6" id="KW-0812">Transmembrane</keyword>
<dbReference type="EMBL" id="JABFDB010000023">
    <property type="protein sequence ID" value="NYZ23005.1"/>
    <property type="molecule type" value="Genomic_DNA"/>
</dbReference>
<keyword evidence="5 6" id="KW-0472">Membrane</keyword>
<sequence>MVEPSQLNWRIARSIIGHRWISATILLAITLFFAAGLRNVQLQTIFSDLLPSDHPFVQTYKAHPNFGNPLTVTIMVQRKDGDIYNAETLAKVWDLTRDIDLAPAVDHDQVLSIATEKARYAVAVPGGIDVRPLMENHPPRTAAEIADFRERVKKSPNARRFLIADDQSATLINATFIEHNLDYGETFRYLQQLVEKARDAKHEVFMAGQPALTGWVYHYEWEMLGIFGVTAAAMILALILYMRNVTGVVAPVLASVVSAIWGFGFVGWLGVPVEPLVMVVPMLLVARSFSHCVQATERYYEVFAHISDRRKAAEISMAVMMAPGVLGIFTDVAGLMLVAVAPIPAMQRFALFTGFWAMMLVPTSVLLTPLALLWLPRPKNVKSIVGADAEEGTGHRAIKHLLDRIARLTFGRRARATTAVLLVAVALGGWEFSKLTIGNPVEGTPLLHPDSEFNRAVAAINRHFPGVNTLEVVFEAKSEDRLDRVVRHADTIMTMQRFQHIMEDNPNPPAATLSFADYLGEANRLFSGGNPKWAPLDRDDAAVSAAAGALMVGTSPKAFLHVTDFEQRNGTVSLWYKDNRQETVDEALRQARAAVAEVGAEHPDFRIRLAGGTIALQQSMNDTVDQYHYIILGLLNLVILLGCGLAYRSLMAGIILLIPVNLSNLFLLAVMTALGIGLDVNTLLIMAIGIGVGIDYGIYLLSRICEEYQDYGEEGAAILASVTTTGKAIFFTAMINLIGILPWYVMSELKFLSDMGLMLVMVMLINMVLALIALPLCVWWIKPHFVRSKDLLVGEGVDLSQFVFHQPAVADEARDVEGLLADSRRKGVAGAKS</sequence>
<evidence type="ECO:0000256" key="5">
    <source>
        <dbReference type="ARBA" id="ARBA00023136"/>
    </source>
</evidence>
<feature type="transmembrane region" description="Helical" evidence="6">
    <location>
        <begin position="248"/>
        <end position="270"/>
    </location>
</feature>
<feature type="transmembrane region" description="Helical" evidence="6">
    <location>
        <begin position="20"/>
        <end position="37"/>
    </location>
</feature>
<accession>A0ABX2TGY0</accession>
<evidence type="ECO:0000256" key="1">
    <source>
        <dbReference type="ARBA" id="ARBA00004651"/>
    </source>
</evidence>
<feature type="transmembrane region" description="Helical" evidence="6">
    <location>
        <begin position="223"/>
        <end position="241"/>
    </location>
</feature>
<dbReference type="Pfam" id="PF03176">
    <property type="entry name" value="MMPL"/>
    <property type="match status" value="1"/>
</dbReference>
<dbReference type="InterPro" id="IPR050545">
    <property type="entry name" value="Mycobact_MmpL"/>
</dbReference>
<evidence type="ECO:0000313" key="9">
    <source>
        <dbReference type="Proteomes" id="UP000584642"/>
    </source>
</evidence>
<organism evidence="8 9">
    <name type="scientific">Azospirillum oleiclasticum</name>
    <dbReference type="NCBI Taxonomy" id="2735135"/>
    <lineage>
        <taxon>Bacteria</taxon>
        <taxon>Pseudomonadati</taxon>
        <taxon>Pseudomonadota</taxon>
        <taxon>Alphaproteobacteria</taxon>
        <taxon>Rhodospirillales</taxon>
        <taxon>Azospirillaceae</taxon>
        <taxon>Azospirillum</taxon>
    </lineage>
</organism>
<dbReference type="Gene3D" id="1.20.1640.10">
    <property type="entry name" value="Multidrug efflux transporter AcrB transmembrane domain"/>
    <property type="match status" value="2"/>
</dbReference>
<feature type="transmembrane region" description="Helical" evidence="6">
    <location>
        <begin position="349"/>
        <end position="375"/>
    </location>
</feature>
<keyword evidence="2" id="KW-1003">Cell membrane</keyword>
<feature type="transmembrane region" description="Helical" evidence="6">
    <location>
        <begin position="682"/>
        <end position="701"/>
    </location>
</feature>
<evidence type="ECO:0000259" key="7">
    <source>
        <dbReference type="Pfam" id="PF03176"/>
    </source>
</evidence>
<name>A0ABX2TGY0_9PROT</name>
<comment type="subcellular location">
    <subcellularLocation>
        <location evidence="1">Cell membrane</location>
        <topology evidence="1">Multi-pass membrane protein</topology>
    </subcellularLocation>
</comment>
<feature type="transmembrane region" description="Helical" evidence="6">
    <location>
        <begin position="627"/>
        <end position="647"/>
    </location>
</feature>
<keyword evidence="9" id="KW-1185">Reference proteome</keyword>
<feature type="transmembrane region" description="Helical" evidence="6">
    <location>
        <begin position="317"/>
        <end position="343"/>
    </location>
</feature>
<dbReference type="PANTHER" id="PTHR33406">
    <property type="entry name" value="MEMBRANE PROTEIN MJ1562-RELATED"/>
    <property type="match status" value="1"/>
</dbReference>